<reference evidence="7 8" key="1">
    <citation type="submission" date="2016-11" db="EMBL/GenBank/DDBJ databases">
        <authorList>
            <person name="Jaros S."/>
            <person name="Januszkiewicz K."/>
            <person name="Wedrychowicz H."/>
        </authorList>
    </citation>
    <scope>NUCLEOTIDE SEQUENCE [LARGE SCALE GENOMIC DNA]</scope>
    <source>
        <strain evidence="7 8">DSM 17459</strain>
    </source>
</reference>
<proteinExistence type="inferred from homology"/>
<dbReference type="STRING" id="1122155.SAMN02745158_00742"/>
<dbReference type="GO" id="GO:0016491">
    <property type="term" value="F:oxidoreductase activity"/>
    <property type="evidence" value="ECO:0007669"/>
    <property type="project" value="UniProtKB-KW"/>
</dbReference>
<name>A0A1M4U5L9_9CLOT</name>
<dbReference type="InterPro" id="IPR000415">
    <property type="entry name" value="Nitroreductase-like"/>
</dbReference>
<dbReference type="PANTHER" id="PTHR43673:SF2">
    <property type="entry name" value="NITROREDUCTASE"/>
    <property type="match status" value="1"/>
</dbReference>
<protein>
    <submittedName>
        <fullName evidence="7">Putative TM nitroreductase</fullName>
    </submittedName>
</protein>
<evidence type="ECO:0000313" key="8">
    <source>
        <dbReference type="Proteomes" id="UP000184245"/>
    </source>
</evidence>
<dbReference type="OrthoDB" id="9814075at2"/>
<dbReference type="Pfam" id="PF14512">
    <property type="entry name" value="TM1586_NiRdase"/>
    <property type="match status" value="1"/>
</dbReference>
<keyword evidence="4" id="KW-0288">FMN</keyword>
<evidence type="ECO:0000256" key="1">
    <source>
        <dbReference type="ARBA" id="ARBA00001917"/>
    </source>
</evidence>
<feature type="domain" description="Putative nitroreductase TM1586" evidence="6">
    <location>
        <begin position="2"/>
        <end position="220"/>
    </location>
</feature>
<dbReference type="CDD" id="cd02062">
    <property type="entry name" value="Nitro_FMN_reductase"/>
    <property type="match status" value="1"/>
</dbReference>
<organism evidence="7 8">
    <name type="scientific">Lactonifactor longoviformis DSM 17459</name>
    <dbReference type="NCBI Taxonomy" id="1122155"/>
    <lineage>
        <taxon>Bacteria</taxon>
        <taxon>Bacillati</taxon>
        <taxon>Bacillota</taxon>
        <taxon>Clostridia</taxon>
        <taxon>Eubacteriales</taxon>
        <taxon>Clostridiaceae</taxon>
        <taxon>Lactonifactor</taxon>
    </lineage>
</organism>
<evidence type="ECO:0000256" key="3">
    <source>
        <dbReference type="ARBA" id="ARBA00022630"/>
    </source>
</evidence>
<dbReference type="EMBL" id="FQVI01000002">
    <property type="protein sequence ID" value="SHE51910.1"/>
    <property type="molecule type" value="Genomic_DNA"/>
</dbReference>
<keyword evidence="3" id="KW-0285">Flavoprotein</keyword>
<dbReference type="Gene3D" id="3.40.109.10">
    <property type="entry name" value="NADH Oxidase"/>
    <property type="match status" value="1"/>
</dbReference>
<evidence type="ECO:0000256" key="2">
    <source>
        <dbReference type="ARBA" id="ARBA00007118"/>
    </source>
</evidence>
<sequence>MNLYEAIFVRKSIRNYEMEPISPQLLKEICDYHKEIEGLNAGIQTEITVIDNTKKHQISLNPFGVKAPYYMAIYTEEKDKALMNAGYIMEQMSLFICSKGLGSCFVGSAKPKPGMGKLGDKKFVIMLAFGKCKGSPYRKAAEAKRMDLKELSVYKEVPRQWMNQLLEGARLAPSSMNSQPWRFVVYDSRIHIFAKKHNMNHLGKWEEFNFGVMFSHLMLVAEELWLEVDLIRLEDISHKNFPNNQYMLSAILKP</sequence>
<dbReference type="RefSeq" id="WP_072849096.1">
    <property type="nucleotide sequence ID" value="NZ_FQVI01000002.1"/>
</dbReference>
<evidence type="ECO:0000313" key="7">
    <source>
        <dbReference type="EMBL" id="SHE51910.1"/>
    </source>
</evidence>
<comment type="cofactor">
    <cofactor evidence="1">
        <name>FMN</name>
        <dbReference type="ChEBI" id="CHEBI:58210"/>
    </cofactor>
</comment>
<accession>A0A1M4U5L9</accession>
<dbReference type="InterPro" id="IPR029478">
    <property type="entry name" value="TM1586_NiRdase"/>
</dbReference>
<dbReference type="SUPFAM" id="SSF55469">
    <property type="entry name" value="FMN-dependent nitroreductase-like"/>
    <property type="match status" value="2"/>
</dbReference>
<evidence type="ECO:0000259" key="6">
    <source>
        <dbReference type="Pfam" id="PF14512"/>
    </source>
</evidence>
<keyword evidence="8" id="KW-1185">Reference proteome</keyword>
<dbReference type="Gene3D" id="3.40.109.30">
    <property type="entry name" value="putative nitroreductase (tm1586), domain 2"/>
    <property type="match status" value="1"/>
</dbReference>
<dbReference type="AlphaFoldDB" id="A0A1M4U5L9"/>
<gene>
    <name evidence="7" type="ORF">SAMN02745158_00742</name>
</gene>
<evidence type="ECO:0000256" key="4">
    <source>
        <dbReference type="ARBA" id="ARBA00022643"/>
    </source>
</evidence>
<keyword evidence="5" id="KW-0560">Oxidoreductase</keyword>
<evidence type="ECO:0000256" key="5">
    <source>
        <dbReference type="ARBA" id="ARBA00023002"/>
    </source>
</evidence>
<comment type="similarity">
    <text evidence="2">Belongs to the nitroreductase family.</text>
</comment>
<dbReference type="Proteomes" id="UP000184245">
    <property type="component" value="Unassembled WGS sequence"/>
</dbReference>
<dbReference type="PANTHER" id="PTHR43673">
    <property type="entry name" value="NAD(P)H NITROREDUCTASE YDGI-RELATED"/>
    <property type="match status" value="1"/>
</dbReference>